<keyword evidence="3" id="KW-1185">Reference proteome</keyword>
<accession>A0A2S9H2Q6</accession>
<feature type="signal peptide" evidence="1">
    <location>
        <begin position="1"/>
        <end position="20"/>
    </location>
</feature>
<keyword evidence="1" id="KW-0732">Signal</keyword>
<dbReference type="EMBL" id="PUGF01000003">
    <property type="protein sequence ID" value="PRC94223.1"/>
    <property type="molecule type" value="Genomic_DNA"/>
</dbReference>
<dbReference type="Gene3D" id="3.40.190.10">
    <property type="entry name" value="Periplasmic binding protein-like II"/>
    <property type="match status" value="2"/>
</dbReference>
<protein>
    <submittedName>
        <fullName evidence="2">Bacterial extracellular solute-binding protein, family 3</fullName>
    </submittedName>
</protein>
<evidence type="ECO:0000313" key="3">
    <source>
        <dbReference type="Proteomes" id="UP000237839"/>
    </source>
</evidence>
<name>A0A2S9H2Q6_9BURK</name>
<evidence type="ECO:0000313" key="2">
    <source>
        <dbReference type="EMBL" id="PRC94223.1"/>
    </source>
</evidence>
<sequence>MRNKQLLVLLPVLFCAQVLAAQPAIVFAASTDNAMPLAEFHNNALDSGILKELGEAIGHELHLATLFISLPRNRLEAALISGEVDGACYIRPEWVEAQLNWSQPLIPNENLLATNPTLPQTMALKDVSGKTLGLVVGYKYPELDAALGSNYRRDDAPDMLHVIKKLLIGRELYAVVDRLSFEYQITKYPQLKQFSTLTISTFHTPCGFSLASKIPFTEIDNAINKLILDGTIDHILTRYRQ</sequence>
<comment type="caution">
    <text evidence="2">The sequence shown here is derived from an EMBL/GenBank/DDBJ whole genome shotgun (WGS) entry which is preliminary data.</text>
</comment>
<dbReference type="RefSeq" id="WP_165794905.1">
    <property type="nucleotide sequence ID" value="NZ_PUGF01000003.1"/>
</dbReference>
<feature type="chain" id="PRO_5015461030" evidence="1">
    <location>
        <begin position="21"/>
        <end position="241"/>
    </location>
</feature>
<dbReference type="SUPFAM" id="SSF53850">
    <property type="entry name" value="Periplasmic binding protein-like II"/>
    <property type="match status" value="1"/>
</dbReference>
<evidence type="ECO:0000256" key="1">
    <source>
        <dbReference type="SAM" id="SignalP"/>
    </source>
</evidence>
<dbReference type="Proteomes" id="UP000237839">
    <property type="component" value="Unassembled WGS sequence"/>
</dbReference>
<organism evidence="2 3">
    <name type="scientific">Solimicrobium silvestre</name>
    <dbReference type="NCBI Taxonomy" id="2099400"/>
    <lineage>
        <taxon>Bacteria</taxon>
        <taxon>Pseudomonadati</taxon>
        <taxon>Pseudomonadota</taxon>
        <taxon>Betaproteobacteria</taxon>
        <taxon>Burkholderiales</taxon>
        <taxon>Oxalobacteraceae</taxon>
        <taxon>Solimicrobium</taxon>
    </lineage>
</organism>
<dbReference type="AlphaFoldDB" id="A0A2S9H2Q6"/>
<proteinExistence type="predicted"/>
<reference evidence="2 3" key="1">
    <citation type="submission" date="2018-02" db="EMBL/GenBank/DDBJ databases">
        <title>Solimicrobium silvestre gen. nov., sp. nov., isolated from alpine forest soil.</title>
        <authorList>
            <person name="Margesin R."/>
            <person name="Albuquerque L."/>
            <person name="Zhang D.-C."/>
            <person name="Froufe H.J.C."/>
            <person name="Severino R."/>
            <person name="Roxo I."/>
            <person name="Egas C."/>
            <person name="Da Costa M.S."/>
        </authorList>
    </citation>
    <scope>NUCLEOTIDE SEQUENCE [LARGE SCALE GENOMIC DNA]</scope>
    <source>
        <strain evidence="2 3">S20-91</strain>
    </source>
</reference>
<gene>
    <name evidence="2" type="ORF">S2091_0844</name>
</gene>